<dbReference type="InterPro" id="IPR013238">
    <property type="entry name" value="RNA_pol_III_Rbc25"/>
</dbReference>
<evidence type="ECO:0000313" key="9">
    <source>
        <dbReference type="EMBL" id="CAK9150056.1"/>
    </source>
</evidence>
<dbReference type="EMBL" id="CAUOFW020007458">
    <property type="protein sequence ID" value="CAK9179283.1"/>
    <property type="molecule type" value="Genomic_DNA"/>
</dbReference>
<dbReference type="FunFam" id="2.40.50.140:FF:000488">
    <property type="entry name" value="Predicted protein"/>
    <property type="match status" value="1"/>
</dbReference>
<dbReference type="Gene3D" id="3.30.1490.120">
    <property type="entry name" value="RNA polymerase Rpb7-like, N-terminal domain"/>
    <property type="match status" value="1"/>
</dbReference>
<dbReference type="PANTHER" id="PTHR12709">
    <property type="entry name" value="DNA-DIRECTED RNA POLYMERASE II, III"/>
    <property type="match status" value="1"/>
</dbReference>
<feature type="domain" description="RNA polymerase Rpb7-like N-terminal" evidence="7">
    <location>
        <begin position="8"/>
        <end position="64"/>
    </location>
</feature>
<dbReference type="EMBL" id="CAUOFW020001970">
    <property type="protein sequence ID" value="CAK9150056.1"/>
    <property type="molecule type" value="Genomic_DNA"/>
</dbReference>
<proteinExistence type="inferred from homology"/>
<evidence type="ECO:0000313" key="10">
    <source>
        <dbReference type="EMBL" id="CAK9179283.1"/>
    </source>
</evidence>
<organism evidence="9 11">
    <name type="scientific">Ilex paraguariensis</name>
    <name type="common">yerba mate</name>
    <dbReference type="NCBI Taxonomy" id="185542"/>
    <lineage>
        <taxon>Eukaryota</taxon>
        <taxon>Viridiplantae</taxon>
        <taxon>Streptophyta</taxon>
        <taxon>Embryophyta</taxon>
        <taxon>Tracheophyta</taxon>
        <taxon>Spermatophyta</taxon>
        <taxon>Magnoliopsida</taxon>
        <taxon>eudicotyledons</taxon>
        <taxon>Gunneridae</taxon>
        <taxon>Pentapetalae</taxon>
        <taxon>asterids</taxon>
        <taxon>campanulids</taxon>
        <taxon>Aquifoliales</taxon>
        <taxon>Aquifoliaceae</taxon>
        <taxon>Ilex</taxon>
    </lineage>
</organism>
<dbReference type="InterPro" id="IPR036898">
    <property type="entry name" value="RNA_pol_Rpb7-like_N_sf"/>
</dbReference>
<evidence type="ECO:0000256" key="1">
    <source>
        <dbReference type="ARBA" id="ARBA00004123"/>
    </source>
</evidence>
<dbReference type="SUPFAM" id="SSF88798">
    <property type="entry name" value="N-terminal, heterodimerisation domain of RBP7 (RpoE)"/>
    <property type="match status" value="1"/>
</dbReference>
<evidence type="ECO:0000256" key="2">
    <source>
        <dbReference type="ARBA" id="ARBA00009307"/>
    </source>
</evidence>
<dbReference type="PANTHER" id="PTHR12709:SF1">
    <property type="entry name" value="DNA-DIRECTED RNA POLYMERASE III SUBUNIT RPC8"/>
    <property type="match status" value="1"/>
</dbReference>
<evidence type="ECO:0000259" key="7">
    <source>
        <dbReference type="Pfam" id="PF03876"/>
    </source>
</evidence>
<gene>
    <name evidence="9" type="ORF">ILEXP_LOCUS18165</name>
    <name evidence="10" type="ORF">ILEXP_LOCUS49219</name>
</gene>
<reference evidence="9 11" key="1">
    <citation type="submission" date="2024-02" db="EMBL/GenBank/DDBJ databases">
        <authorList>
            <person name="Vignale AGUSTIN F."/>
            <person name="Sosa J E."/>
            <person name="Modenutti C."/>
        </authorList>
    </citation>
    <scope>NUCLEOTIDE SEQUENCE [LARGE SCALE GENOMIC DNA]</scope>
</reference>
<evidence type="ECO:0000256" key="3">
    <source>
        <dbReference type="ARBA" id="ARBA00022478"/>
    </source>
</evidence>
<dbReference type="Pfam" id="PF03876">
    <property type="entry name" value="SHS2_Rpb7-N"/>
    <property type="match status" value="1"/>
</dbReference>
<keyword evidence="5 6" id="KW-0539">Nucleus</keyword>
<dbReference type="InterPro" id="IPR005576">
    <property type="entry name" value="Rpb7-like_N"/>
</dbReference>
<dbReference type="SUPFAM" id="SSF50249">
    <property type="entry name" value="Nucleic acid-binding proteins"/>
    <property type="match status" value="1"/>
</dbReference>
<comment type="caution">
    <text evidence="9">The sequence shown here is derived from an EMBL/GenBank/DDBJ whole genome shotgun (WGS) entry which is preliminary data.</text>
</comment>
<keyword evidence="3 6" id="KW-0240">DNA-directed RNA polymerase</keyword>
<dbReference type="CDD" id="cd04330">
    <property type="entry name" value="RNAP_III_Rpc25_N"/>
    <property type="match status" value="1"/>
</dbReference>
<feature type="domain" description="RNA polymerase III subunit Rpc25" evidence="8">
    <location>
        <begin position="83"/>
        <end position="192"/>
    </location>
</feature>
<comment type="function">
    <text evidence="6">DNA-dependent RNA polymerase which catalyzes the transcription of DNA into RNA using the four ribonucleoside triphosphates as substrates.</text>
</comment>
<evidence type="ECO:0000256" key="5">
    <source>
        <dbReference type="ARBA" id="ARBA00023242"/>
    </source>
</evidence>
<keyword evidence="11" id="KW-1185">Reference proteome</keyword>
<evidence type="ECO:0000256" key="6">
    <source>
        <dbReference type="RuleBase" id="RU369086"/>
    </source>
</evidence>
<accession>A0ABC8S1C3</accession>
<evidence type="ECO:0000259" key="8">
    <source>
        <dbReference type="Pfam" id="PF08292"/>
    </source>
</evidence>
<evidence type="ECO:0000313" key="11">
    <source>
        <dbReference type="Proteomes" id="UP001642360"/>
    </source>
</evidence>
<protein>
    <recommendedName>
        <fullName evidence="6">DNA-directed RNA polymerase subunit</fullName>
    </recommendedName>
</protein>
<dbReference type="Gene3D" id="2.40.50.140">
    <property type="entry name" value="Nucleic acid-binding proteins"/>
    <property type="match status" value="1"/>
</dbReference>
<dbReference type="GO" id="GO:0005634">
    <property type="term" value="C:nucleus"/>
    <property type="evidence" value="ECO:0007669"/>
    <property type="project" value="UniProtKB-SubCell"/>
</dbReference>
<dbReference type="Proteomes" id="UP001642360">
    <property type="component" value="Unassembled WGS sequence"/>
</dbReference>
<dbReference type="InterPro" id="IPR012340">
    <property type="entry name" value="NA-bd_OB-fold"/>
</dbReference>
<dbReference type="AlphaFoldDB" id="A0ABC8S1C3"/>
<dbReference type="GO" id="GO:0006352">
    <property type="term" value="P:DNA-templated transcription initiation"/>
    <property type="evidence" value="ECO:0007669"/>
    <property type="project" value="UniProtKB-UniRule"/>
</dbReference>
<comment type="subcellular location">
    <subcellularLocation>
        <location evidence="1 6">Nucleus</location>
    </subcellularLocation>
</comment>
<sequence>MFYLSEMEHTIRLPPHFLHLPLKEAIKEQLEGLFLDKVISKLGLCLSVYDIQSIDGGFIFPGEGSPTYTVRFRMIMFRPFVGEVIGAKLKESGSNGVRLSLGFFDDIYVPIDLMPKPSHCEPDPENKNQVRWIWEFNGDNYPIDGIDEIRFRVLSVNYPSVPVEQEKETKPFAPMVVTGSLDADGLGPISWWV</sequence>
<name>A0ABC8S1C3_9AQUA</name>
<dbReference type="InterPro" id="IPR045113">
    <property type="entry name" value="Rpb7-like"/>
</dbReference>
<keyword evidence="4 6" id="KW-0804">Transcription</keyword>
<dbReference type="GO" id="GO:0000428">
    <property type="term" value="C:DNA-directed RNA polymerase complex"/>
    <property type="evidence" value="ECO:0007669"/>
    <property type="project" value="UniProtKB-KW"/>
</dbReference>
<comment type="similarity">
    <text evidence="2">Belongs to the eukaryotic RPB7/RPC8 RNA polymerase subunit family.</text>
</comment>
<dbReference type="FunFam" id="3.30.1490.120:FF:000002">
    <property type="entry name" value="DNA-directed RNA polymerase III subunit RPC8"/>
    <property type="match status" value="1"/>
</dbReference>
<dbReference type="Pfam" id="PF08292">
    <property type="entry name" value="RNA_pol_Rbc25"/>
    <property type="match status" value="1"/>
</dbReference>
<evidence type="ECO:0000256" key="4">
    <source>
        <dbReference type="ARBA" id="ARBA00023163"/>
    </source>
</evidence>